<feature type="region of interest" description="Disordered" evidence="2">
    <location>
        <begin position="1"/>
        <end position="59"/>
    </location>
</feature>
<sequence length="59" mass="6511">MGADEKFSNKADELKGRAKEALGDATDNEQWQAEGRAERAKADIKQAGEKVKDAFRSDK</sequence>
<keyword evidence="5" id="KW-1185">Reference proteome</keyword>
<name>A0A1I6FEH8_9PSEU</name>
<organism evidence="4 5">
    <name type="scientific">Lentzea waywayandensis</name>
    <dbReference type="NCBI Taxonomy" id="84724"/>
    <lineage>
        <taxon>Bacteria</taxon>
        <taxon>Bacillati</taxon>
        <taxon>Actinomycetota</taxon>
        <taxon>Actinomycetes</taxon>
        <taxon>Pseudonocardiales</taxon>
        <taxon>Pseudonocardiaceae</taxon>
        <taxon>Lentzea</taxon>
    </lineage>
</organism>
<dbReference type="InterPro" id="IPR008462">
    <property type="entry name" value="CsbD"/>
</dbReference>
<evidence type="ECO:0000313" key="4">
    <source>
        <dbReference type="EMBL" id="SFR28376.1"/>
    </source>
</evidence>
<evidence type="ECO:0000256" key="2">
    <source>
        <dbReference type="SAM" id="MobiDB-lite"/>
    </source>
</evidence>
<proteinExistence type="inferred from homology"/>
<comment type="similarity">
    <text evidence="1">Belongs to the UPF0337 (CsbD) family.</text>
</comment>
<reference evidence="5" key="1">
    <citation type="submission" date="2016-10" db="EMBL/GenBank/DDBJ databases">
        <authorList>
            <person name="Varghese N."/>
            <person name="Submissions S."/>
        </authorList>
    </citation>
    <scope>NUCLEOTIDE SEQUENCE [LARGE SCALE GENOMIC DNA]</scope>
    <source>
        <strain evidence="5">DSM 44232</strain>
    </source>
</reference>
<feature type="compositionally biased region" description="Basic and acidic residues" evidence="2">
    <location>
        <begin position="35"/>
        <end position="59"/>
    </location>
</feature>
<dbReference type="Pfam" id="PF05532">
    <property type="entry name" value="CsbD"/>
    <property type="match status" value="1"/>
</dbReference>
<feature type="compositionally biased region" description="Basic and acidic residues" evidence="2">
    <location>
        <begin position="1"/>
        <end position="22"/>
    </location>
</feature>
<dbReference type="Proteomes" id="UP000198583">
    <property type="component" value="Unassembled WGS sequence"/>
</dbReference>
<dbReference type="SUPFAM" id="SSF69047">
    <property type="entry name" value="Hypothetical protein YjbJ"/>
    <property type="match status" value="1"/>
</dbReference>
<dbReference type="STRING" id="84724.SAMN04488564_113224"/>
<dbReference type="RefSeq" id="WP_093604331.1">
    <property type="nucleotide sequence ID" value="NZ_FOYL01000013.1"/>
</dbReference>
<evidence type="ECO:0000313" key="5">
    <source>
        <dbReference type="Proteomes" id="UP000198583"/>
    </source>
</evidence>
<feature type="domain" description="CsbD-like" evidence="3">
    <location>
        <begin position="5"/>
        <end position="56"/>
    </location>
</feature>
<protein>
    <submittedName>
        <fullName evidence="4">CsbD-like</fullName>
    </submittedName>
</protein>
<dbReference type="AlphaFoldDB" id="A0A1I6FEH8"/>
<dbReference type="Gene3D" id="1.10.1470.10">
    <property type="entry name" value="YjbJ"/>
    <property type="match status" value="1"/>
</dbReference>
<gene>
    <name evidence="4" type="ORF">SAMN04488564_113224</name>
</gene>
<dbReference type="OrthoDB" id="2143260at2"/>
<evidence type="ECO:0000256" key="1">
    <source>
        <dbReference type="ARBA" id="ARBA00009129"/>
    </source>
</evidence>
<dbReference type="EMBL" id="FOYL01000013">
    <property type="protein sequence ID" value="SFR28376.1"/>
    <property type="molecule type" value="Genomic_DNA"/>
</dbReference>
<dbReference type="InterPro" id="IPR036629">
    <property type="entry name" value="YjbJ_sf"/>
</dbReference>
<evidence type="ECO:0000259" key="3">
    <source>
        <dbReference type="Pfam" id="PF05532"/>
    </source>
</evidence>
<accession>A0A1I6FEH8</accession>